<dbReference type="AlphaFoldDB" id="A0A7W7K2H9"/>
<protein>
    <recommendedName>
        <fullName evidence="3">Lipoprotein</fullName>
    </recommendedName>
</protein>
<comment type="caution">
    <text evidence="1">The sequence shown here is derived from an EMBL/GenBank/DDBJ whole genome shotgun (WGS) entry which is preliminary data.</text>
</comment>
<sequence length="145" mass="15545">MRSVLLLLALSALSSCNQSNGKAADGIMGHRWARAAADCGDTYFRFSRDMIDFVENGQPVNSLPVRRIVSQASDPSTVMFVIEVDSALAARSDAPNAASDVAMAFRIEGDSLRLVGQGAPDKLLPVSPGTARFPTMALRRCPRAY</sequence>
<evidence type="ECO:0000313" key="1">
    <source>
        <dbReference type="EMBL" id="MBB4839496.1"/>
    </source>
</evidence>
<reference evidence="1 2" key="1">
    <citation type="submission" date="2020-08" db="EMBL/GenBank/DDBJ databases">
        <title>Functional genomics of gut bacteria from endangered species of beetles.</title>
        <authorList>
            <person name="Carlos-Shanley C."/>
        </authorList>
    </citation>
    <scope>NUCLEOTIDE SEQUENCE [LARGE SCALE GENOMIC DNA]</scope>
    <source>
        <strain evidence="1 2">S00224</strain>
    </source>
</reference>
<keyword evidence="2" id="KW-1185">Reference proteome</keyword>
<organism evidence="1 2">
    <name type="scientific">Sphingomonas kyeonggiensis</name>
    <dbReference type="NCBI Taxonomy" id="1268553"/>
    <lineage>
        <taxon>Bacteria</taxon>
        <taxon>Pseudomonadati</taxon>
        <taxon>Pseudomonadota</taxon>
        <taxon>Alphaproteobacteria</taxon>
        <taxon>Sphingomonadales</taxon>
        <taxon>Sphingomonadaceae</taxon>
        <taxon>Sphingomonas</taxon>
    </lineage>
</organism>
<accession>A0A7W7K2H9</accession>
<dbReference type="EMBL" id="JACHLN010000002">
    <property type="protein sequence ID" value="MBB4839496.1"/>
    <property type="molecule type" value="Genomic_DNA"/>
</dbReference>
<proteinExistence type="predicted"/>
<name>A0A7W7K2H9_9SPHN</name>
<dbReference type="RefSeq" id="WP_184167612.1">
    <property type="nucleotide sequence ID" value="NZ_JACHLN010000002.1"/>
</dbReference>
<dbReference type="Proteomes" id="UP000575241">
    <property type="component" value="Unassembled WGS sequence"/>
</dbReference>
<dbReference type="PROSITE" id="PS51257">
    <property type="entry name" value="PROKAR_LIPOPROTEIN"/>
    <property type="match status" value="1"/>
</dbReference>
<gene>
    <name evidence="1" type="ORF">HNP52_002565</name>
</gene>
<evidence type="ECO:0008006" key="3">
    <source>
        <dbReference type="Google" id="ProtNLM"/>
    </source>
</evidence>
<evidence type="ECO:0000313" key="2">
    <source>
        <dbReference type="Proteomes" id="UP000575241"/>
    </source>
</evidence>